<protein>
    <recommendedName>
        <fullName evidence="8">Velvet domain-containing protein</fullName>
    </recommendedName>
</protein>
<dbReference type="InterPro" id="IPR037525">
    <property type="entry name" value="Velvet_dom"/>
</dbReference>
<feature type="region of interest" description="Disordered" evidence="7">
    <location>
        <begin position="1"/>
        <end position="58"/>
    </location>
</feature>
<feature type="compositionally biased region" description="Low complexity" evidence="7">
    <location>
        <begin position="138"/>
        <end position="152"/>
    </location>
</feature>
<evidence type="ECO:0000256" key="7">
    <source>
        <dbReference type="SAM" id="MobiDB-lite"/>
    </source>
</evidence>
<dbReference type="InterPro" id="IPR038491">
    <property type="entry name" value="Velvet_dom_sf"/>
</dbReference>
<evidence type="ECO:0000313" key="9">
    <source>
        <dbReference type="EMBL" id="CAF9924593.1"/>
    </source>
</evidence>
<evidence type="ECO:0000256" key="5">
    <source>
        <dbReference type="ARBA" id="ARBA00023242"/>
    </source>
</evidence>
<feature type="compositionally biased region" description="Low complexity" evidence="7">
    <location>
        <begin position="161"/>
        <end position="174"/>
    </location>
</feature>
<dbReference type="GO" id="GO:0005634">
    <property type="term" value="C:nucleus"/>
    <property type="evidence" value="ECO:0007669"/>
    <property type="project" value="UniProtKB-SubCell"/>
</dbReference>
<dbReference type="EMBL" id="CAJPDS010000036">
    <property type="protein sequence ID" value="CAF9924593.1"/>
    <property type="molecule type" value="Genomic_DNA"/>
</dbReference>
<feature type="compositionally biased region" description="Polar residues" evidence="7">
    <location>
        <begin position="27"/>
        <end position="40"/>
    </location>
</feature>
<dbReference type="PROSITE" id="PS51821">
    <property type="entry name" value="VELVET"/>
    <property type="match status" value="1"/>
</dbReference>
<comment type="caution">
    <text evidence="9">The sequence shown here is derived from an EMBL/GenBank/DDBJ whole genome shotgun (WGS) entry which is preliminary data.</text>
</comment>
<dbReference type="AlphaFoldDB" id="A0A8H3IMM0"/>
<organism evidence="9 10">
    <name type="scientific">Heterodermia speciosa</name>
    <dbReference type="NCBI Taxonomy" id="116794"/>
    <lineage>
        <taxon>Eukaryota</taxon>
        <taxon>Fungi</taxon>
        <taxon>Dikarya</taxon>
        <taxon>Ascomycota</taxon>
        <taxon>Pezizomycotina</taxon>
        <taxon>Lecanoromycetes</taxon>
        <taxon>OSLEUM clade</taxon>
        <taxon>Lecanoromycetidae</taxon>
        <taxon>Caliciales</taxon>
        <taxon>Physciaceae</taxon>
        <taxon>Heterodermia</taxon>
    </lineage>
</organism>
<keyword evidence="3" id="KW-0805">Transcription regulation</keyword>
<keyword evidence="4" id="KW-0804">Transcription</keyword>
<dbReference type="Pfam" id="PF11754">
    <property type="entry name" value="Velvet"/>
    <property type="match status" value="2"/>
</dbReference>
<name>A0A8H3IMM0_9LECA</name>
<evidence type="ECO:0000256" key="4">
    <source>
        <dbReference type="ARBA" id="ARBA00023163"/>
    </source>
</evidence>
<evidence type="ECO:0000313" key="10">
    <source>
        <dbReference type="Proteomes" id="UP000664521"/>
    </source>
</evidence>
<feature type="compositionally biased region" description="Low complexity" evidence="7">
    <location>
        <begin position="219"/>
        <end position="242"/>
    </location>
</feature>
<dbReference type="PANTHER" id="PTHR33572">
    <property type="entry name" value="SPORE DEVELOPMENT REGULATOR VOSA"/>
    <property type="match status" value="1"/>
</dbReference>
<dbReference type="PANTHER" id="PTHR33572:SF3">
    <property type="entry name" value="VELVET COMPLEX SUBUNIT B"/>
    <property type="match status" value="1"/>
</dbReference>
<sequence>MYAAHQERPPPLQPPLAMERQAPAERNGQTYPTPSSTSHGSLPKVPQSPDEPGSVSCEDNNRVYSLEVVQQPIRARMCGFGDKDRRPITPPPCIKLIVKDAQTGKDIDINEIDTSFFVLTVDLWSQDASKEVNLVRHSATSPSISAATSASYPPRPPTPPYATSAPTSAHTTWPPQNPLLHQATHPQHPNSQPYGYPQPPSMYPNYRASQPLPAPPQPQYHLPQQQYASQQYPQQQYASQQHPGYYPTNPSTPIGYYPQHVSQGQGPLLTPDQATPQPGSAQPSGMFTRNLIGSLCVSAFKLTDPNSELGIWFILQDLSVRTEGSFRYASSPKQVCSEYPKYLLPAPVSVTAAAFRLKMNFVNVGSQSSSTSLNTTAAPVLASIFSGVFQVFSAKKFPGVIESTPLSKCFATQGIKIPIRKDGPRGNVRDREEFEEDNE</sequence>
<comment type="similarity">
    <text evidence="6">Belongs to the velvet family. VelB subfamily.</text>
</comment>
<gene>
    <name evidence="9" type="ORF">HETSPECPRED_005610</name>
</gene>
<keyword evidence="10" id="KW-1185">Reference proteome</keyword>
<keyword evidence="2" id="KW-0749">Sporulation</keyword>
<evidence type="ECO:0000259" key="8">
    <source>
        <dbReference type="PROSITE" id="PS51821"/>
    </source>
</evidence>
<feature type="compositionally biased region" description="Polar residues" evidence="7">
    <location>
        <begin position="184"/>
        <end position="193"/>
    </location>
</feature>
<dbReference type="Proteomes" id="UP000664521">
    <property type="component" value="Unassembled WGS sequence"/>
</dbReference>
<feature type="domain" description="Velvet" evidence="8">
    <location>
        <begin position="58"/>
        <end position="420"/>
    </location>
</feature>
<evidence type="ECO:0000256" key="1">
    <source>
        <dbReference type="ARBA" id="ARBA00004123"/>
    </source>
</evidence>
<keyword evidence="5" id="KW-0539">Nucleus</keyword>
<evidence type="ECO:0000256" key="3">
    <source>
        <dbReference type="ARBA" id="ARBA00023015"/>
    </source>
</evidence>
<evidence type="ECO:0000256" key="6">
    <source>
        <dbReference type="ARBA" id="ARBA00038045"/>
    </source>
</evidence>
<feature type="compositionally biased region" description="Polar residues" evidence="7">
    <location>
        <begin position="272"/>
        <end position="284"/>
    </location>
</feature>
<evidence type="ECO:0000256" key="2">
    <source>
        <dbReference type="ARBA" id="ARBA00022969"/>
    </source>
</evidence>
<proteinExistence type="inferred from homology"/>
<accession>A0A8H3IMM0</accession>
<dbReference type="GO" id="GO:0030435">
    <property type="term" value="P:sporulation resulting in formation of a cellular spore"/>
    <property type="evidence" value="ECO:0007669"/>
    <property type="project" value="UniProtKB-KW"/>
</dbReference>
<reference evidence="9" key="1">
    <citation type="submission" date="2021-03" db="EMBL/GenBank/DDBJ databases">
        <authorList>
            <person name="Tagirdzhanova G."/>
        </authorList>
    </citation>
    <scope>NUCLEOTIDE SEQUENCE</scope>
</reference>
<dbReference type="Gene3D" id="2.60.40.3960">
    <property type="entry name" value="Velvet domain"/>
    <property type="match status" value="2"/>
</dbReference>
<dbReference type="OrthoDB" id="1746739at2759"/>
<feature type="region of interest" description="Disordered" evidence="7">
    <location>
        <begin position="137"/>
        <end position="284"/>
    </location>
</feature>
<dbReference type="InterPro" id="IPR021740">
    <property type="entry name" value="Velvet"/>
</dbReference>
<comment type="subcellular location">
    <subcellularLocation>
        <location evidence="1">Nucleus</location>
    </subcellularLocation>
</comment>